<evidence type="ECO:0000256" key="3">
    <source>
        <dbReference type="ARBA" id="ARBA00022563"/>
    </source>
</evidence>
<dbReference type="SUPFAM" id="SSF51735">
    <property type="entry name" value="NAD(P)-binding Rossmann-fold domains"/>
    <property type="match status" value="1"/>
</dbReference>
<dbReference type="GO" id="GO:0004487">
    <property type="term" value="F:methylenetetrahydrofolate dehydrogenase (NAD+) activity"/>
    <property type="evidence" value="ECO:0007669"/>
    <property type="project" value="TreeGrafter"/>
</dbReference>
<dbReference type="InterPro" id="IPR020867">
    <property type="entry name" value="THF_DH/CycHdrlase_CS"/>
</dbReference>
<dbReference type="PRINTS" id="PR00085">
    <property type="entry name" value="THFDHDRGNASE"/>
</dbReference>
<dbReference type="PANTHER" id="PTHR48099">
    <property type="entry name" value="C-1-TETRAHYDROFOLATE SYNTHASE, CYTOPLASMIC-RELATED"/>
    <property type="match status" value="1"/>
</dbReference>
<comment type="subunit">
    <text evidence="1">Homodimer.</text>
</comment>
<evidence type="ECO:0000256" key="1">
    <source>
        <dbReference type="ARBA" id="ARBA00011738"/>
    </source>
</evidence>
<organism evidence="10 11">
    <name type="scientific">Bemisia tabaci</name>
    <name type="common">Sweetpotato whitefly</name>
    <name type="synonym">Aleurodes tabaci</name>
    <dbReference type="NCBI Taxonomy" id="7038"/>
    <lineage>
        <taxon>Eukaryota</taxon>
        <taxon>Metazoa</taxon>
        <taxon>Ecdysozoa</taxon>
        <taxon>Arthropoda</taxon>
        <taxon>Hexapoda</taxon>
        <taxon>Insecta</taxon>
        <taxon>Pterygota</taxon>
        <taxon>Neoptera</taxon>
        <taxon>Paraneoptera</taxon>
        <taxon>Hemiptera</taxon>
        <taxon>Sternorrhyncha</taxon>
        <taxon>Aleyrodoidea</taxon>
        <taxon>Aleyrodidae</taxon>
        <taxon>Aleyrodinae</taxon>
        <taxon>Bemisia</taxon>
    </lineage>
</organism>
<proteinExistence type="inferred from homology"/>
<protein>
    <recommendedName>
        <fullName evidence="2">methenyltetrahydrofolate cyclohydrolase</fullName>
        <ecNumber evidence="2">3.5.4.9</ecNumber>
    </recommendedName>
</protein>
<keyword evidence="11" id="KW-1185">Reference proteome</keyword>
<name>A0A9N9ZX49_BEMTA</name>
<dbReference type="SUPFAM" id="SSF53223">
    <property type="entry name" value="Aminoacid dehydrogenase-like, N-terminal domain"/>
    <property type="match status" value="1"/>
</dbReference>
<dbReference type="Proteomes" id="UP001152759">
    <property type="component" value="Chromosome 1"/>
</dbReference>
<dbReference type="Pfam" id="PF00763">
    <property type="entry name" value="THF_DHG_CYH"/>
    <property type="match status" value="1"/>
</dbReference>
<evidence type="ECO:0000259" key="9">
    <source>
        <dbReference type="Pfam" id="PF02882"/>
    </source>
</evidence>
<gene>
    <name evidence="10" type="ORF">BEMITA_LOCUS723</name>
</gene>
<evidence type="ECO:0000256" key="4">
    <source>
        <dbReference type="ARBA" id="ARBA00022801"/>
    </source>
</evidence>
<dbReference type="FunFam" id="3.40.50.10860:FF:000005">
    <property type="entry name" value="C-1-tetrahydrofolate synthase, cytoplasmic, putative"/>
    <property type="match status" value="1"/>
</dbReference>
<dbReference type="Gene3D" id="3.40.50.720">
    <property type="entry name" value="NAD(P)-binding Rossmann-like Domain"/>
    <property type="match status" value="1"/>
</dbReference>
<keyword evidence="4" id="KW-0378">Hydrolase</keyword>
<dbReference type="GO" id="GO:0004477">
    <property type="term" value="F:methenyltetrahydrofolate cyclohydrolase activity"/>
    <property type="evidence" value="ECO:0007669"/>
    <property type="project" value="UniProtKB-EC"/>
</dbReference>
<evidence type="ECO:0000313" key="11">
    <source>
        <dbReference type="Proteomes" id="UP001152759"/>
    </source>
</evidence>
<keyword evidence="6" id="KW-0511">Multifunctional enzyme</keyword>
<accession>A0A9N9ZX49</accession>
<dbReference type="EMBL" id="OU963862">
    <property type="protein sequence ID" value="CAH0381031.1"/>
    <property type="molecule type" value="Genomic_DNA"/>
</dbReference>
<dbReference type="InterPro" id="IPR020631">
    <property type="entry name" value="THF_DH/CycHdrlase_NAD-bd_dom"/>
</dbReference>
<dbReference type="InterPro" id="IPR046346">
    <property type="entry name" value="Aminoacid_DH-like_N_sf"/>
</dbReference>
<evidence type="ECO:0000313" key="10">
    <source>
        <dbReference type="EMBL" id="CAH0381031.1"/>
    </source>
</evidence>
<feature type="domain" description="Tetrahydrofolate dehydrogenase/cyclohydrolase catalytic" evidence="8">
    <location>
        <begin position="32"/>
        <end position="147"/>
    </location>
</feature>
<dbReference type="PROSITE" id="PS00767">
    <property type="entry name" value="THF_DHG_CYH_2"/>
    <property type="match status" value="1"/>
</dbReference>
<dbReference type="KEGG" id="btab:109041268"/>
<dbReference type="Pfam" id="PF02882">
    <property type="entry name" value="THF_DHG_CYH_C"/>
    <property type="match status" value="1"/>
</dbReference>
<dbReference type="PANTHER" id="PTHR48099:SF11">
    <property type="entry name" value="BIFUNCTIONAL METHYLENETETRAHYDROFOLATE DEHYDROGENASE_CYCLOHYDROLASE, MITOCHONDRIAL"/>
    <property type="match status" value="1"/>
</dbReference>
<comment type="catalytic activity">
    <reaction evidence="7">
        <text>(6R)-5,10-methenyltetrahydrofolate + H2O = (6R)-10-formyltetrahydrofolate + H(+)</text>
        <dbReference type="Rhea" id="RHEA:23700"/>
        <dbReference type="ChEBI" id="CHEBI:15377"/>
        <dbReference type="ChEBI" id="CHEBI:15378"/>
        <dbReference type="ChEBI" id="CHEBI:57455"/>
        <dbReference type="ChEBI" id="CHEBI:195366"/>
        <dbReference type="EC" id="3.5.4.9"/>
    </reaction>
</comment>
<dbReference type="GO" id="GO:0004488">
    <property type="term" value="F:methylenetetrahydrofolate dehydrogenase (NADP+) activity"/>
    <property type="evidence" value="ECO:0007669"/>
    <property type="project" value="InterPro"/>
</dbReference>
<evidence type="ECO:0000256" key="2">
    <source>
        <dbReference type="ARBA" id="ARBA00012776"/>
    </source>
</evidence>
<dbReference type="AlphaFoldDB" id="A0A9N9ZX49"/>
<evidence type="ECO:0000256" key="6">
    <source>
        <dbReference type="ARBA" id="ARBA00023268"/>
    </source>
</evidence>
<reference evidence="10" key="1">
    <citation type="submission" date="2021-12" db="EMBL/GenBank/DDBJ databases">
        <authorList>
            <person name="King R."/>
        </authorList>
    </citation>
    <scope>NUCLEOTIDE SEQUENCE</scope>
</reference>
<dbReference type="GO" id="GO:0005739">
    <property type="term" value="C:mitochondrion"/>
    <property type="evidence" value="ECO:0007669"/>
    <property type="project" value="TreeGrafter"/>
</dbReference>
<feature type="domain" description="Tetrahydrofolate dehydrogenase/cyclohydrolase NAD(P)-binding" evidence="9">
    <location>
        <begin position="166"/>
        <end position="320"/>
    </location>
</feature>
<dbReference type="InterPro" id="IPR036291">
    <property type="entry name" value="NAD(P)-bd_dom_sf"/>
</dbReference>
<dbReference type="HAMAP" id="MF_01576">
    <property type="entry name" value="THF_DHG_CYH"/>
    <property type="match status" value="1"/>
</dbReference>
<evidence type="ECO:0000256" key="7">
    <source>
        <dbReference type="ARBA" id="ARBA00036357"/>
    </source>
</evidence>
<sequence length="325" mass="35005">MHRSNILCRITGVLKTSCSHRHQHTNTQATIIDGKKIANEILKNLKAEVEDIVKAGKRAPCLTAILVGDNAASATYVRNKMVAAKKVGISSDTIRLPTETSQDKLLEEVNKLNNDEKVDGIIVQLPLPKHIDEQKVFNSVLRTKDVDGFSASNFGLFSLNMCALAPATPLAVHELILRTGIETKGKNAVVCGRSKNVGLPIAMLLHSDTHGDILGMDATTTICHRFTPPDQLTHYLQNADIVVSAVGIPNLIQAHMVKKGACIIDVGISHVKDPSANQFKLVGDVDFENVSKVASFITPVPGGVGPMTVVMLMKNTIIASRLNSS</sequence>
<dbReference type="EC" id="3.5.4.9" evidence="2"/>
<dbReference type="InterPro" id="IPR000672">
    <property type="entry name" value="THF_DH/CycHdrlase"/>
</dbReference>
<dbReference type="CDD" id="cd01080">
    <property type="entry name" value="NAD_bind_m-THF_DH_Cyclohyd"/>
    <property type="match status" value="1"/>
</dbReference>
<evidence type="ECO:0000259" key="8">
    <source>
        <dbReference type="Pfam" id="PF00763"/>
    </source>
</evidence>
<keyword evidence="5" id="KW-0560">Oxidoreductase</keyword>
<dbReference type="InterPro" id="IPR020630">
    <property type="entry name" value="THF_DH/CycHdrlase_cat_dom"/>
</dbReference>
<dbReference type="FunFam" id="3.40.50.720:FF:000070">
    <property type="entry name" value="probable bifunctional methylenetetrahydrofolate dehydrogenase/cyclohydrolase 2"/>
    <property type="match status" value="1"/>
</dbReference>
<keyword evidence="3" id="KW-0554">One-carbon metabolism</keyword>
<dbReference type="GO" id="GO:0035999">
    <property type="term" value="P:tetrahydrofolate interconversion"/>
    <property type="evidence" value="ECO:0007669"/>
    <property type="project" value="TreeGrafter"/>
</dbReference>
<dbReference type="PROSITE" id="PS00766">
    <property type="entry name" value="THF_DHG_CYH_1"/>
    <property type="match status" value="1"/>
</dbReference>
<evidence type="ECO:0000256" key="5">
    <source>
        <dbReference type="ARBA" id="ARBA00023002"/>
    </source>
</evidence>
<dbReference type="Gene3D" id="3.40.50.10860">
    <property type="entry name" value="Leucine Dehydrogenase, chain A, domain 1"/>
    <property type="match status" value="1"/>
</dbReference>